<evidence type="ECO:0000313" key="2">
    <source>
        <dbReference type="Proteomes" id="UP000033035"/>
    </source>
</evidence>
<evidence type="ECO:0000313" key="1">
    <source>
        <dbReference type="EMBL" id="KKB58046.1"/>
    </source>
</evidence>
<dbReference type="PATRIC" id="fig|1203610.3.peg.1905"/>
<keyword evidence="2" id="KW-1185">Reference proteome</keyword>
<gene>
    <name evidence="1" type="ORF">HMPREF1536_01855</name>
</gene>
<dbReference type="HOGENOM" id="CLU_3375044_0_0_10"/>
<organism evidence="1 2">
    <name type="scientific">Parabacteroides gordonii MS-1 = DSM 23371</name>
    <dbReference type="NCBI Taxonomy" id="1203610"/>
    <lineage>
        <taxon>Bacteria</taxon>
        <taxon>Pseudomonadati</taxon>
        <taxon>Bacteroidota</taxon>
        <taxon>Bacteroidia</taxon>
        <taxon>Bacteroidales</taxon>
        <taxon>Tannerellaceae</taxon>
        <taxon>Parabacteroides</taxon>
    </lineage>
</organism>
<reference evidence="1 2" key="1">
    <citation type="submission" date="2013-04" db="EMBL/GenBank/DDBJ databases">
        <title>The Genome Sequence of Parabacteroides gordonii DSM 23371.</title>
        <authorList>
            <consortium name="The Broad Institute Genomics Platform"/>
            <person name="Earl A."/>
            <person name="Ward D."/>
            <person name="Feldgarden M."/>
            <person name="Gevers D."/>
            <person name="Martens E."/>
            <person name="Sakamoto M."/>
            <person name="Benno Y."/>
            <person name="Suzuki N."/>
            <person name="Matsunaga N."/>
            <person name="Koshihara K."/>
            <person name="Seki M."/>
            <person name="Komiya H."/>
            <person name="Walker B."/>
            <person name="Young S."/>
            <person name="Zeng Q."/>
            <person name="Gargeya S."/>
            <person name="Fitzgerald M."/>
            <person name="Haas B."/>
            <person name="Abouelleil A."/>
            <person name="Allen A.W."/>
            <person name="Alvarado L."/>
            <person name="Arachchi H.M."/>
            <person name="Berlin A.M."/>
            <person name="Chapman S.B."/>
            <person name="Gainer-Dewar J."/>
            <person name="Goldberg J."/>
            <person name="Griggs A."/>
            <person name="Gujja S."/>
            <person name="Hansen M."/>
            <person name="Howarth C."/>
            <person name="Imamovic A."/>
            <person name="Ireland A."/>
            <person name="Larimer J."/>
            <person name="McCowan C."/>
            <person name="Murphy C."/>
            <person name="Pearson M."/>
            <person name="Poon T.W."/>
            <person name="Priest M."/>
            <person name="Roberts A."/>
            <person name="Saif S."/>
            <person name="Shea T."/>
            <person name="Sisk P."/>
            <person name="Sykes S."/>
            <person name="Wortman J."/>
            <person name="Nusbaum C."/>
            <person name="Birren B."/>
        </authorList>
    </citation>
    <scope>NUCLEOTIDE SEQUENCE [LARGE SCALE GENOMIC DNA]</scope>
    <source>
        <strain evidence="1 2">MS-1</strain>
    </source>
</reference>
<dbReference type="AlphaFoldDB" id="A0A0F5JJS3"/>
<protein>
    <submittedName>
        <fullName evidence="1">Uncharacterized protein</fullName>
    </submittedName>
</protein>
<proteinExistence type="predicted"/>
<dbReference type="STRING" id="1203610.HMPREF1536_01855"/>
<name>A0A0F5JJS3_9BACT</name>
<dbReference type="Proteomes" id="UP000033035">
    <property type="component" value="Unassembled WGS sequence"/>
</dbReference>
<sequence length="34" mass="4119">MKLCFAIFVIKYNRAISDIYNRKRLALFFSIYIS</sequence>
<comment type="caution">
    <text evidence="1">The sequence shown here is derived from an EMBL/GenBank/DDBJ whole genome shotgun (WGS) entry which is preliminary data.</text>
</comment>
<dbReference type="EMBL" id="AQHW01000011">
    <property type="protein sequence ID" value="KKB58046.1"/>
    <property type="molecule type" value="Genomic_DNA"/>
</dbReference>
<accession>A0A0F5JJS3</accession>